<dbReference type="Pfam" id="PF12831">
    <property type="entry name" value="FAD_oxidored"/>
    <property type="match status" value="1"/>
</dbReference>
<proteinExistence type="predicted"/>
<dbReference type="InterPro" id="IPR036188">
    <property type="entry name" value="FAD/NAD-bd_sf"/>
</dbReference>
<reference evidence="1 2" key="1">
    <citation type="submission" date="2016-08" db="EMBL/GenBank/DDBJ databases">
        <authorList>
            <person name="Seilhamer J.J."/>
        </authorList>
    </citation>
    <scope>NUCLEOTIDE SEQUENCE [LARGE SCALE GENOMIC DNA]</scope>
    <source>
        <strain evidence="1 2">CFBP7245</strain>
    </source>
</reference>
<accession>A0A2S7CC79</accession>
<evidence type="ECO:0000313" key="2">
    <source>
        <dbReference type="Proteomes" id="UP000238908"/>
    </source>
</evidence>
<evidence type="ECO:0000313" key="1">
    <source>
        <dbReference type="EMBL" id="PPU59174.1"/>
    </source>
</evidence>
<protein>
    <recommendedName>
        <fullName evidence="3">FAD-dependent oxidoreductase</fullName>
    </recommendedName>
</protein>
<dbReference type="RefSeq" id="WP_104614099.1">
    <property type="nucleotide sequence ID" value="NZ_JBHRWZ010000008.1"/>
</dbReference>
<dbReference type="SUPFAM" id="SSF51905">
    <property type="entry name" value="FAD/NAD(P)-binding domain"/>
    <property type="match status" value="1"/>
</dbReference>
<dbReference type="AlphaFoldDB" id="A0A2S7CC79"/>
<dbReference type="EMBL" id="MDEE01000001">
    <property type="protein sequence ID" value="PPU59174.1"/>
    <property type="molecule type" value="Genomic_DNA"/>
</dbReference>
<organism evidence="1 2">
    <name type="scientific">Xanthomonas dyei</name>
    <dbReference type="NCBI Taxonomy" id="743699"/>
    <lineage>
        <taxon>Bacteria</taxon>
        <taxon>Pseudomonadati</taxon>
        <taxon>Pseudomonadota</taxon>
        <taxon>Gammaproteobacteria</taxon>
        <taxon>Lysobacterales</taxon>
        <taxon>Lysobacteraceae</taxon>
        <taxon>Xanthomonas</taxon>
    </lineage>
</organism>
<sequence length="485" mass="51745">MTDASQVLVVGGSIAGLMSALAFARHGYQVTVLERDGVVGGSSLARDAHLPTQRWWRKGVPHARHTHALAALGRQVLRERAPDIWQALLDAGAIEMPFGATLAPGVAVPRNDDPELFGLSTRRSLIEDVVRAVVLAEPNITVHDATSVHGLLVRTDDSPLVEGVCSSRGELRAALTIDALGRGSAFGKWLRQAGVQTPDTLVDNCGLAYFTRWYRCRQRPNVQLTAGFSVGGYAASSGCIVCPADNGYVSITLMAPHGDSAWHAMVEPAVFTAAACAHAGIAPWLDAGVCEPVSDVLRWPVCENRYRSAVASGMPTVAGTIAVGDALCTTNPTYTRGMSLAMRYAYAVADLAYREGLNDPLQFAIDADALAQCLVRPWHADSVAQDRTRSALWAGEPPALQHPDTIGLQHIAAAARHDAVVWHALARRTGMLEDPSAIFNRHDVVTRVRSLAATPAVPSSAAPSRETLLQLIAQHRVTAEPTLVS</sequence>
<name>A0A2S7CC79_9XANT</name>
<dbReference type="Gene3D" id="3.50.50.60">
    <property type="entry name" value="FAD/NAD(P)-binding domain"/>
    <property type="match status" value="1"/>
</dbReference>
<evidence type="ECO:0008006" key="3">
    <source>
        <dbReference type="Google" id="ProtNLM"/>
    </source>
</evidence>
<gene>
    <name evidence="1" type="ORF">XdyCFBP7245_01720</name>
</gene>
<dbReference type="PANTHER" id="PTHR43422">
    <property type="entry name" value="THIAMINE THIAZOLE SYNTHASE"/>
    <property type="match status" value="1"/>
</dbReference>
<dbReference type="Proteomes" id="UP000238908">
    <property type="component" value="Unassembled WGS sequence"/>
</dbReference>
<dbReference type="PANTHER" id="PTHR43422:SF3">
    <property type="entry name" value="THIAMINE THIAZOLE SYNTHASE"/>
    <property type="match status" value="1"/>
</dbReference>
<comment type="caution">
    <text evidence="1">The sequence shown here is derived from an EMBL/GenBank/DDBJ whole genome shotgun (WGS) entry which is preliminary data.</text>
</comment>